<reference evidence="3" key="1">
    <citation type="journal article" date="2019" name="Int. J. Syst. Evol. Microbiol.">
        <title>The Global Catalogue of Microorganisms (GCM) 10K type strain sequencing project: providing services to taxonomists for standard genome sequencing and annotation.</title>
        <authorList>
            <consortium name="The Broad Institute Genomics Platform"/>
            <consortium name="The Broad Institute Genome Sequencing Center for Infectious Disease"/>
            <person name="Wu L."/>
            <person name="Ma J."/>
        </authorList>
    </citation>
    <scope>NUCLEOTIDE SEQUENCE [LARGE SCALE GENOMIC DNA]</scope>
    <source>
        <strain evidence="3">JCM 30346</strain>
    </source>
</reference>
<dbReference type="SUPFAM" id="SSF47413">
    <property type="entry name" value="lambda repressor-like DNA-binding domains"/>
    <property type="match status" value="1"/>
</dbReference>
<organism evidence="2 3">
    <name type="scientific">Sphaerisporangium aureirubrum</name>
    <dbReference type="NCBI Taxonomy" id="1544736"/>
    <lineage>
        <taxon>Bacteria</taxon>
        <taxon>Bacillati</taxon>
        <taxon>Actinomycetota</taxon>
        <taxon>Actinomycetes</taxon>
        <taxon>Streptosporangiales</taxon>
        <taxon>Streptosporangiaceae</taxon>
        <taxon>Sphaerisporangium</taxon>
    </lineage>
</organism>
<evidence type="ECO:0000313" key="2">
    <source>
        <dbReference type="EMBL" id="MFC6079777.1"/>
    </source>
</evidence>
<dbReference type="Pfam" id="PF13560">
    <property type="entry name" value="HTH_31"/>
    <property type="match status" value="1"/>
</dbReference>
<accession>A0ABW1NB29</accession>
<protein>
    <submittedName>
        <fullName evidence="2">Scr1 family TA system antitoxin-like transcriptional regulator</fullName>
    </submittedName>
</protein>
<dbReference type="Pfam" id="PF19054">
    <property type="entry name" value="DUF5753"/>
    <property type="match status" value="1"/>
</dbReference>
<dbReference type="Gene3D" id="1.10.260.40">
    <property type="entry name" value="lambda repressor-like DNA-binding domains"/>
    <property type="match status" value="1"/>
</dbReference>
<dbReference type="PROSITE" id="PS50943">
    <property type="entry name" value="HTH_CROC1"/>
    <property type="match status" value="1"/>
</dbReference>
<feature type="domain" description="HTH cro/C1-type" evidence="1">
    <location>
        <begin position="16"/>
        <end position="70"/>
    </location>
</feature>
<dbReference type="InterPro" id="IPR010982">
    <property type="entry name" value="Lambda_DNA-bd_dom_sf"/>
</dbReference>
<dbReference type="SMART" id="SM00530">
    <property type="entry name" value="HTH_XRE"/>
    <property type="match status" value="1"/>
</dbReference>
<keyword evidence="3" id="KW-1185">Reference proteome</keyword>
<evidence type="ECO:0000313" key="3">
    <source>
        <dbReference type="Proteomes" id="UP001596137"/>
    </source>
</evidence>
<name>A0ABW1NB29_9ACTN</name>
<dbReference type="CDD" id="cd00093">
    <property type="entry name" value="HTH_XRE"/>
    <property type="match status" value="1"/>
</dbReference>
<comment type="caution">
    <text evidence="2">The sequence shown here is derived from an EMBL/GenBank/DDBJ whole genome shotgun (WGS) entry which is preliminary data.</text>
</comment>
<dbReference type="Proteomes" id="UP001596137">
    <property type="component" value="Unassembled WGS sequence"/>
</dbReference>
<sequence length="268" mass="30153">MTIPPETPAAQFGQQVRKYRRRHGLSQEALAAKLRISQGHLSKIELGTRNPQREIAENLDVVLNLDGHFLTRYLSLFESRRGVAEWFLEYLDLEPRASIVRSYDLAIIPGLFQTADYARAIFRGGMVKACEIEDRVSTRLARRTILDGDGHPPVFAVLDESSLHREIGSREIMIGQLAFLLEIMEHPAVSVQVVPFVGVRTTVGISSGFIIIEVDGTRYVSIEAAGLSSLTADPKTVDRTMIFFDRLRSESLPTTQSRQMIEEIWKTL</sequence>
<dbReference type="EMBL" id="JBHSRF010000001">
    <property type="protein sequence ID" value="MFC6079777.1"/>
    <property type="molecule type" value="Genomic_DNA"/>
</dbReference>
<dbReference type="RefSeq" id="WP_380746156.1">
    <property type="nucleotide sequence ID" value="NZ_JBHSRF010000001.1"/>
</dbReference>
<proteinExistence type="predicted"/>
<gene>
    <name evidence="2" type="ORF">ACFP1K_01300</name>
</gene>
<evidence type="ECO:0000259" key="1">
    <source>
        <dbReference type="PROSITE" id="PS50943"/>
    </source>
</evidence>
<dbReference type="InterPro" id="IPR001387">
    <property type="entry name" value="Cro/C1-type_HTH"/>
</dbReference>
<dbReference type="InterPro" id="IPR043917">
    <property type="entry name" value="DUF5753"/>
</dbReference>